<evidence type="ECO:0000256" key="7">
    <source>
        <dbReference type="SAM" id="Phobius"/>
    </source>
</evidence>
<dbReference type="SMART" id="SM00241">
    <property type="entry name" value="ZP"/>
    <property type="match status" value="1"/>
</dbReference>
<dbReference type="EMBL" id="UPTC01000182">
    <property type="protein sequence ID" value="VBB27108.1"/>
    <property type="molecule type" value="Genomic_DNA"/>
</dbReference>
<feature type="domain" description="EGF-like" evidence="9">
    <location>
        <begin position="2085"/>
        <end position="2125"/>
    </location>
</feature>
<keyword evidence="7" id="KW-0812">Transmembrane</keyword>
<evidence type="ECO:0000256" key="2">
    <source>
        <dbReference type="ARBA" id="ARBA00022729"/>
    </source>
</evidence>
<dbReference type="PROSITE" id="PS00010">
    <property type="entry name" value="ASX_HYDROXYL"/>
    <property type="match status" value="8"/>
</dbReference>
<organism evidence="11 12">
    <name type="scientific">Acanthocheilonema viteae</name>
    <name type="common">Filarial nematode worm</name>
    <name type="synonym">Dipetalonema viteae</name>
    <dbReference type="NCBI Taxonomy" id="6277"/>
    <lineage>
        <taxon>Eukaryota</taxon>
        <taxon>Metazoa</taxon>
        <taxon>Ecdysozoa</taxon>
        <taxon>Nematoda</taxon>
        <taxon>Chromadorea</taxon>
        <taxon>Rhabditida</taxon>
        <taxon>Spirurina</taxon>
        <taxon>Spiruromorpha</taxon>
        <taxon>Filarioidea</taxon>
        <taxon>Onchocercidae</taxon>
        <taxon>Acanthocheilonema</taxon>
    </lineage>
</organism>
<feature type="domain" description="EGF-like" evidence="9">
    <location>
        <begin position="2043"/>
        <end position="2084"/>
    </location>
</feature>
<reference evidence="11 12" key="1">
    <citation type="submission" date="2018-08" db="EMBL/GenBank/DDBJ databases">
        <authorList>
            <person name="Laetsch R D."/>
            <person name="Stevens L."/>
            <person name="Kumar S."/>
            <person name="Blaxter L. M."/>
        </authorList>
    </citation>
    <scope>NUCLEOTIDE SEQUENCE [LARGE SCALE GENOMIC DNA]</scope>
</reference>
<feature type="region of interest" description="Disordered" evidence="6">
    <location>
        <begin position="464"/>
        <end position="526"/>
    </location>
</feature>
<evidence type="ECO:0000256" key="4">
    <source>
        <dbReference type="ARBA" id="ARBA00023157"/>
    </source>
</evidence>
<dbReference type="InterPro" id="IPR024731">
    <property type="entry name" value="NELL2-like_EGF"/>
</dbReference>
<dbReference type="PROSITE" id="PS50026">
    <property type="entry name" value="EGF_3"/>
    <property type="match status" value="12"/>
</dbReference>
<feature type="compositionally biased region" description="Basic and acidic residues" evidence="6">
    <location>
        <begin position="464"/>
        <end position="483"/>
    </location>
</feature>
<name>A0A498SBA7_ACAVI</name>
<keyword evidence="1 5" id="KW-0245">EGF-like domain</keyword>
<proteinExistence type="predicted"/>
<dbReference type="PROSITE" id="PS01186">
    <property type="entry name" value="EGF_2"/>
    <property type="match status" value="15"/>
</dbReference>
<dbReference type="InterPro" id="IPR001507">
    <property type="entry name" value="ZP_dom"/>
</dbReference>
<dbReference type="PROSITE" id="PS51034">
    <property type="entry name" value="ZP_2"/>
    <property type="match status" value="1"/>
</dbReference>
<keyword evidence="3" id="KW-0677">Repeat</keyword>
<feature type="region of interest" description="Disordered" evidence="6">
    <location>
        <begin position="915"/>
        <end position="939"/>
    </location>
</feature>
<dbReference type="PANTHER" id="PTHR24039">
    <property type="entry name" value="FIBRILLIN-RELATED"/>
    <property type="match status" value="1"/>
</dbReference>
<keyword evidence="7" id="KW-0472">Membrane</keyword>
<feature type="domain" description="EGF-like" evidence="9">
    <location>
        <begin position="78"/>
        <end position="116"/>
    </location>
</feature>
<keyword evidence="2 8" id="KW-0732">Signal</keyword>
<dbReference type="Proteomes" id="UP000276991">
    <property type="component" value="Unassembled WGS sequence"/>
</dbReference>
<feature type="domain" description="EGF-like" evidence="9">
    <location>
        <begin position="2647"/>
        <end position="2685"/>
    </location>
</feature>
<evidence type="ECO:0000259" key="9">
    <source>
        <dbReference type="PROSITE" id="PS50026"/>
    </source>
</evidence>
<protein>
    <submittedName>
        <fullName evidence="11">Uncharacterized protein</fullName>
    </submittedName>
</protein>
<evidence type="ECO:0000256" key="1">
    <source>
        <dbReference type="ARBA" id="ARBA00022536"/>
    </source>
</evidence>
<evidence type="ECO:0000259" key="10">
    <source>
        <dbReference type="PROSITE" id="PS51034"/>
    </source>
</evidence>
<dbReference type="SMART" id="SM00179">
    <property type="entry name" value="EGF_CA"/>
    <property type="match status" value="14"/>
</dbReference>
<feature type="chain" id="PRO_5019720379" evidence="8">
    <location>
        <begin position="21"/>
        <end position="3195"/>
    </location>
</feature>
<dbReference type="STRING" id="6277.A0A498SBA7"/>
<dbReference type="InterPro" id="IPR000742">
    <property type="entry name" value="EGF"/>
</dbReference>
<dbReference type="PROSITE" id="PS01187">
    <property type="entry name" value="EGF_CA"/>
    <property type="match status" value="8"/>
</dbReference>
<gene>
    <name evidence="11" type="ORF">NAV_LOCUS1938</name>
</gene>
<evidence type="ECO:0000256" key="5">
    <source>
        <dbReference type="PROSITE-ProRule" id="PRU00076"/>
    </source>
</evidence>
<dbReference type="SUPFAM" id="SSF57196">
    <property type="entry name" value="EGF/Laminin"/>
    <property type="match status" value="2"/>
</dbReference>
<dbReference type="PANTHER" id="PTHR24039:SF48">
    <property type="entry name" value="FIBRILLIN-2 ISOFORM X1-RELATED"/>
    <property type="match status" value="1"/>
</dbReference>
<feature type="region of interest" description="Disordered" evidence="6">
    <location>
        <begin position="1336"/>
        <end position="1356"/>
    </location>
</feature>
<keyword evidence="12" id="KW-1185">Reference proteome</keyword>
<dbReference type="GO" id="GO:0005509">
    <property type="term" value="F:calcium ion binding"/>
    <property type="evidence" value="ECO:0007669"/>
    <property type="project" value="InterPro"/>
</dbReference>
<dbReference type="SMART" id="SM00181">
    <property type="entry name" value="EGF"/>
    <property type="match status" value="24"/>
</dbReference>
<comment type="caution">
    <text evidence="5">Lacks conserved residue(s) required for the propagation of feature annotation.</text>
</comment>
<feature type="domain" description="EGF-like" evidence="9">
    <location>
        <begin position="1780"/>
        <end position="1821"/>
    </location>
</feature>
<evidence type="ECO:0000313" key="12">
    <source>
        <dbReference type="Proteomes" id="UP000276991"/>
    </source>
</evidence>
<feature type="domain" description="ZP" evidence="10">
    <location>
        <begin position="2827"/>
        <end position="3066"/>
    </location>
</feature>
<sequence>MNWKFLKVAIGIIWIGKFKCVEKCDVGYRLVNGTCVDIDECVEKTSECNKRASCVNTVGSYQCTCEDGFSGDGKNCTPLNDCSQREGICDRHAFCISTLRMCICQSGYIGDGLNCYDINECAAKHDPCEGQIGELRCVNIDGGYICCEQYLDDKKCIREKGAFCSGGCGVHAVCYNETCQCMEGFSGDPRIKCSDINECEDDKQCPGAGEWCVNLLGGFICCNADSKNPECLGSNYKLESTRRISFTGNIQQKEAGGFVIIDKQVISTGQFGLACYFGCPADSYCVNDTCRCNDGFIGNTFEGCVDVNECELGLCDQPDSWCVNLRGSFACCTTNSTLSHCIGLETGHENSLSAGNIKGKHLSLPSAVGKITGDIETVTVGSNDIISADNAGNANDSWSKSEFSGSERRSNWAVETVGEWKNFTGHAIIIGRGRIESKKWNVTKDKNGTLIDIEVRGNERETGKYFESSVKEGRAEGGEKGEETEGSGEGIEINDIHGIEGTSPGGILDAITSLPSETNRSSETESDRILAVTAASSLPTVSNFGEVHKIEEEEAEKAKIIIFQSSKTSINHTSTESSSESPIIFTPKTLAPQILEMDSNKINTSQDSSEKSTISEILETSTYSTDAKSVSEAGLVKSAELEIITIPESDEAKTTTPITENDLIKSKKPIGTKTSSETKQITTIVDKEIILTTTPLTVEEQLTTTTYIISESSKMQDHLTDKKIDDSLTSPYQTIITEAITSPSIPESKSEWKKEEGQKLQLGKTEATISEAEIAISIKEETVTPGVIEVTRKETPIVIPKSDLLGSTATATSEGSDKLDENTLQFGLEIIKVAPTTKPQNRIEIVEGSGEHVSESSRSVEADTKFYSYTKSIKPIQLIGSTMEFESDLTTISQKTESTKSEFIQTSVPIEKTETLKSTKISSTSEQTSESTKADSVVSHDVVTAASSTSTRLSFNQQLSTMTPDKASVPFSKSISHELSGIVTTENSITTTNAIPTESVTGTIPPDDSVASDGKNATMETEYHEEPPTKGVEIEGSGEEMTGSSTKGFVSSTIVETNELFRTVATNDKVDEVGLEIVLIKGYPKRTETVIAVTNAPVQRNWTNVVNTSSDVILNASLSLVSTTESDREDAKSTSDFVERKSTTEEFSTFDSHYIKETTTLGAISSKDFEKIDGIIGGKELRPTTNIYESKTASTSISNATEITMILKQSASEFTEISPTTGKSLLPSDIETRLRNTLESTNTNGTTVFAKASEISEGSTSSAVENTAEVKTISEEVGKDVVTTDEKMKYTSYSTAMDLNTTSKSDTMTEAATWKRSISSITEENFFKKELVTSSKDTSAETQSDTTIGEVSTSSVTETDRLTSSVTTVEAIRSSAITETVKPETSLISGSISTKEIEYRINETKFIPDVFSQSKSVDTSTMSPSTSNSAKIVEYKTSSLKLDETNISKLETTTESAASGTGMKTLESVKDENSSKFMTTASKTSTLETALIASVERESASTREGASSSVFKTASSAFITSISSSFPSTEIITKYESTVPVTNPDGSPSLLSVSETKETVSQVIPSTIISSQNFETSFEDSVSRTTSTKSTIVPYHSESSKANFSSMLTLSKDSIEFVSTTDSTNLLKTESKTTGWTLKPEAGKSEAVLKVKATTPSLISGVETSESTINPIKDSTELGQKLSKSSVSDESLLKITQQETITPLYANISSSEQDVTTTKETYSLEATTETAIIQNHTHIMSLRCRSSNECGTDAYCERRSGVCRCYPGFDGQPPIIPCIDINECEQHLDDCDSTSRCSNKVGGFMCFCEIGYRMSKERICVDIDECQERAGRSCSQHATCTNMPGSYRCQCNFGYTGDGYTCIPIEKRHCTKEELAKSNCGSNHLCLVDNKGEIDCDTCKKGFTKDGASCIDVNECIQSGICHENALCENIMGSYSCRCHPGYKGDGSKCDDIDECENNPCHPQAICINYPGSFSCKCPDEWVGDGKNECINPFDTACLDKLSVCKQANHTSCLSVNLGFVTTSICECATNYRYNSIKHSCEDIDECVENRHNCDPSNSVCINTDGGYICECSPGYEGVGGVCVDVNECERGIAGCNVAARCENYLGSVGCKCPQGFVGNGIHCIATESFIKAGSGCNDEWSRTCSDVNRTCHIDDEDVPQCGSCIIGYQPLNGRCLPIQEAGNCANPEKNDCDVNAECIDINPGRHLCTCKIGYIGDGRHCDDVDECSLPGICDPAANCRNINGSFTCACQFGYIGNGFKCTPKFNKFGGPNCHLNVSMCHKNARCQLNGTCKCNNGYEGDGVSMCQLESGKKHDERTDVSKVTKAGIVVETGGRSATLTHDSVFASGFANSSTVMPVTEVTGGTNNVTTQQSSTVTSKDINVTKESLEKESVATITSSKISPTWISEIIHVTVSEGSGEDDFISKDWEGSTKSDNKLLFTASALPSEIVSVNESAKGATSISDSGTRIYSGSTFSSRSSIISEEVQKIDVQKCTVTNQSVCHEFAICAEESGKCVCKLGYRGDGYSICMKDTEDCILDPTVCDSRAVCDVLTHTCKCIQGYIGDGVICAPDTFDCLLRPNLCSNFAECINRRCICNVGYTGDGTECVTVEPLHDCTRCDIKAKCYNETCICDKGYFGNGAICFADPDDCIHYPGLCNSNAICDEEKRRCKCTRGYIGNGMECNRKKDLLCSNDTSICDQNAECLSTGICQCKQGFEGDGYYCRMVNLKDEKMMQTIESNVSECKQKCVENEQCYHGECRCANGYKRGANATCMDIDECAMGTHDCHPVALCNNTFGSFTCICPIGYQGSGRKCSQHHPLHNMSVDCELDGMTLILANDPDLYDGRIFVRGQTDNPFCSKKLNALLANETEYHLIIQYAHCNVRFEEPNTIAVTVVIQRHPMFITERADAYDIRCTYPVGVRKVASHVGISEITTTKTIVETGIGPTCSLTVTNEQDQLIDTATVGQPLKLALAVSPNDTYAVLPRNCFAINLETGELYLLTDQNGCAIDTELFPEWTYRQLWLTTAKFRTFKWPDSSMIRFQCDCSACIESCPKINCTKRQESMKQRHFRHIREIPKNLIDEELEKHIVKGEKWMAYSGALHVNEEEELIRAQRDMKRWKYQGLKSYEEPVDIFDSPDGICIRSFWIILSLLPLLLLLVLIGLLSVIWRKKASTNIRWRKGCINNSESSYLKF</sequence>
<dbReference type="InterPro" id="IPR049883">
    <property type="entry name" value="NOTCH1_EGF-like"/>
</dbReference>
<evidence type="ECO:0000256" key="8">
    <source>
        <dbReference type="SAM" id="SignalP"/>
    </source>
</evidence>
<feature type="domain" description="EGF-like" evidence="9">
    <location>
        <begin position="37"/>
        <end position="77"/>
    </location>
</feature>
<dbReference type="FunFam" id="2.10.25.10:FF:000506">
    <property type="entry name" value="Adhesion G protein-coupled receptor E1"/>
    <property type="match status" value="1"/>
</dbReference>
<dbReference type="InterPro" id="IPR001881">
    <property type="entry name" value="EGF-like_Ca-bd_dom"/>
</dbReference>
<feature type="domain" description="EGF-like" evidence="9">
    <location>
        <begin position="1952"/>
        <end position="1991"/>
    </location>
</feature>
<feature type="compositionally biased region" description="Low complexity" evidence="6">
    <location>
        <begin position="918"/>
        <end position="931"/>
    </location>
</feature>
<dbReference type="CDD" id="cd00054">
    <property type="entry name" value="EGF_CA"/>
    <property type="match status" value="9"/>
</dbReference>
<dbReference type="OrthoDB" id="283575at2759"/>
<feature type="domain" description="EGF-like" evidence="9">
    <location>
        <begin position="1912"/>
        <end position="1951"/>
    </location>
</feature>
<dbReference type="Pfam" id="PF12947">
    <property type="entry name" value="EGF_3"/>
    <property type="match status" value="5"/>
</dbReference>
<evidence type="ECO:0000256" key="6">
    <source>
        <dbReference type="SAM" id="MobiDB-lite"/>
    </source>
</evidence>
<feature type="transmembrane region" description="Helical" evidence="7">
    <location>
        <begin position="3147"/>
        <end position="3170"/>
    </location>
</feature>
<feature type="domain" description="EGF-like" evidence="9">
    <location>
        <begin position="1822"/>
        <end position="1863"/>
    </location>
</feature>
<dbReference type="InterPro" id="IPR018097">
    <property type="entry name" value="EGF_Ca-bd_CS"/>
</dbReference>
<accession>A0A498SBA7</accession>
<feature type="region of interest" description="Disordered" evidence="6">
    <location>
        <begin position="1019"/>
        <end position="1046"/>
    </location>
</feature>
<keyword evidence="7" id="KW-1133">Transmembrane helix</keyword>
<dbReference type="Gene3D" id="2.10.25.10">
    <property type="entry name" value="Laminin"/>
    <property type="match status" value="13"/>
</dbReference>
<evidence type="ECO:0000313" key="11">
    <source>
        <dbReference type="EMBL" id="VBB27108.1"/>
    </source>
</evidence>
<dbReference type="InterPro" id="IPR009030">
    <property type="entry name" value="Growth_fac_rcpt_cys_sf"/>
</dbReference>
<dbReference type="SUPFAM" id="SSF57184">
    <property type="entry name" value="Growth factor receptor domain"/>
    <property type="match status" value="4"/>
</dbReference>
<dbReference type="Gene3D" id="2.90.20.10">
    <property type="entry name" value="Plasmodium vivax P25 domain"/>
    <property type="match status" value="1"/>
</dbReference>
<feature type="domain" description="EGF-like" evidence="9">
    <location>
        <begin position="2224"/>
        <end position="2263"/>
    </location>
</feature>
<dbReference type="Pfam" id="PF07645">
    <property type="entry name" value="EGF_CA"/>
    <property type="match status" value="7"/>
</dbReference>
<dbReference type="InterPro" id="IPR000152">
    <property type="entry name" value="EGF-type_Asp/Asn_hydroxyl_site"/>
</dbReference>
<feature type="domain" description="EGF-like" evidence="9">
    <location>
        <begin position="2776"/>
        <end position="2816"/>
    </location>
</feature>
<dbReference type="FunFam" id="2.10.25.10:FF:000038">
    <property type="entry name" value="Fibrillin 2"/>
    <property type="match status" value="7"/>
</dbReference>
<feature type="signal peptide" evidence="8">
    <location>
        <begin position="1"/>
        <end position="20"/>
    </location>
</feature>
<feature type="domain" description="EGF-like" evidence="9">
    <location>
        <begin position="2181"/>
        <end position="2223"/>
    </location>
</feature>
<keyword evidence="4" id="KW-1015">Disulfide bond</keyword>
<evidence type="ECO:0000256" key="3">
    <source>
        <dbReference type="ARBA" id="ARBA00022737"/>
    </source>
</evidence>